<name>A0A978UJK3_ZIZJJ</name>
<keyword evidence="5 10" id="KW-0812">Transmembrane</keyword>
<gene>
    <name evidence="11" type="ORF">FEM48_Zijuj11G0148200</name>
</gene>
<proteinExistence type="inferred from homology"/>
<dbReference type="PANTHER" id="PTHR28650:SF1">
    <property type="entry name" value="PHOSPHATIDYLINOSITOL-GLYCAN BIOSYNTHESIS CLASS X PROTEIN"/>
    <property type="match status" value="1"/>
</dbReference>
<dbReference type="GO" id="GO:0005789">
    <property type="term" value="C:endoplasmic reticulum membrane"/>
    <property type="evidence" value="ECO:0007669"/>
    <property type="project" value="UniProtKB-SubCell"/>
</dbReference>
<dbReference type="AlphaFoldDB" id="A0A978UJK3"/>
<dbReference type="Pfam" id="PF08320">
    <property type="entry name" value="PIG-X"/>
    <property type="match status" value="1"/>
</dbReference>
<reference evidence="11" key="1">
    <citation type="journal article" date="2021" name="Front. Plant Sci.">
        <title>Chromosome-Scale Genome Assembly for Chinese Sour Jujube and Insights Into Its Genome Evolution and Domestication Signature.</title>
        <authorList>
            <person name="Shen L.-Y."/>
            <person name="Luo H."/>
            <person name="Wang X.-L."/>
            <person name="Wang X.-M."/>
            <person name="Qiu X.-J."/>
            <person name="Liu H."/>
            <person name="Zhou S.-S."/>
            <person name="Jia K.-H."/>
            <person name="Nie S."/>
            <person name="Bao Y.-T."/>
            <person name="Zhang R.-G."/>
            <person name="Yun Q.-Z."/>
            <person name="Chai Y.-H."/>
            <person name="Lu J.-Y."/>
            <person name="Li Y."/>
            <person name="Zhao S.-W."/>
            <person name="Mao J.-F."/>
            <person name="Jia S.-G."/>
            <person name="Mao Y.-M."/>
        </authorList>
    </citation>
    <scope>NUCLEOTIDE SEQUENCE</scope>
    <source>
        <strain evidence="11">AT0</strain>
        <tissue evidence="11">Leaf</tissue>
    </source>
</reference>
<evidence type="ECO:0000256" key="10">
    <source>
        <dbReference type="SAM" id="Phobius"/>
    </source>
</evidence>
<evidence type="ECO:0008006" key="13">
    <source>
        <dbReference type="Google" id="ProtNLM"/>
    </source>
</evidence>
<dbReference type="EMBL" id="JAEACU010000011">
    <property type="protein sequence ID" value="KAH7514984.1"/>
    <property type="molecule type" value="Genomic_DNA"/>
</dbReference>
<feature type="transmembrane region" description="Helical" evidence="10">
    <location>
        <begin position="302"/>
        <end position="326"/>
    </location>
</feature>
<evidence type="ECO:0000256" key="1">
    <source>
        <dbReference type="ARBA" id="ARBA00004389"/>
    </source>
</evidence>
<protein>
    <recommendedName>
        <fullName evidence="13">Phosphatidylinositol-glycan biosynthesis class X protein</fullName>
    </recommendedName>
</protein>
<keyword evidence="7 10" id="KW-1133">Transmembrane helix</keyword>
<comment type="caution">
    <text evidence="11">The sequence shown here is derived from an EMBL/GenBank/DDBJ whole genome shotgun (WGS) entry which is preliminary data.</text>
</comment>
<keyword evidence="8 10" id="KW-0472">Membrane</keyword>
<dbReference type="SMART" id="SM00780">
    <property type="entry name" value="PIG-X"/>
    <property type="match status" value="1"/>
</dbReference>
<evidence type="ECO:0000256" key="6">
    <source>
        <dbReference type="ARBA" id="ARBA00022824"/>
    </source>
</evidence>
<evidence type="ECO:0000256" key="3">
    <source>
        <dbReference type="ARBA" id="ARBA00010345"/>
    </source>
</evidence>
<dbReference type="InterPro" id="IPR040039">
    <property type="entry name" value="PIGX"/>
</dbReference>
<keyword evidence="4" id="KW-0337">GPI-anchor biosynthesis</keyword>
<dbReference type="OrthoDB" id="5546453at2759"/>
<evidence type="ECO:0000256" key="8">
    <source>
        <dbReference type="ARBA" id="ARBA00023136"/>
    </source>
</evidence>
<comment type="similarity">
    <text evidence="3">Belongs to the PIGX family.</text>
</comment>
<comment type="pathway">
    <text evidence="2">Glycolipid biosynthesis; glycosylphosphatidylinositol-anchor biosynthesis.</text>
</comment>
<evidence type="ECO:0000256" key="5">
    <source>
        <dbReference type="ARBA" id="ARBA00022692"/>
    </source>
</evidence>
<evidence type="ECO:0000256" key="2">
    <source>
        <dbReference type="ARBA" id="ARBA00004687"/>
    </source>
</evidence>
<comment type="subcellular location">
    <subcellularLocation>
        <location evidence="1">Endoplasmic reticulum membrane</location>
        <topology evidence="1">Single-pass membrane protein</topology>
    </subcellularLocation>
</comment>
<evidence type="ECO:0000313" key="11">
    <source>
        <dbReference type="EMBL" id="KAH7514984.1"/>
    </source>
</evidence>
<dbReference type="PANTHER" id="PTHR28650">
    <property type="entry name" value="PHOSPHATIDYLINOSITOL-GLYCAN BIOSYNTHESIS CLASS X PROTEIN"/>
    <property type="match status" value="1"/>
</dbReference>
<evidence type="ECO:0000256" key="7">
    <source>
        <dbReference type="ARBA" id="ARBA00022989"/>
    </source>
</evidence>
<keyword evidence="6" id="KW-0256">Endoplasmic reticulum</keyword>
<sequence>MAYSVTWYVETQGKIHMCISLLVGIPLIFFSSNGFCIDSSSFSSKDVTSDSDFDSYSSVSSFYCSSNKYIMKSYSEKYESLQDPDFQEFVDQELPLGCGKFLPDNLNLVLRHSVLHRSLVGEGSHRHLSSSIRFSFNLESTSELRPHECDVILIERLPSGVYADPFELQHLLQRGVFSDIAVFGDANLESPSFLSNRSAVEINMDIDLSILSGHKNEVVIKVELPLHARYAPLSESGYWDVKFGEPDLFMRCSVEGKAHNQNSVEGKSHSQCCLYMIKNDDDQVQHGTILWKIPSGIKAHAGVVYVFTFVSAFLSSLLIVLTSIFYTNINGSKNSKQS</sequence>
<dbReference type="Proteomes" id="UP000813462">
    <property type="component" value="Unassembled WGS sequence"/>
</dbReference>
<evidence type="ECO:0000256" key="4">
    <source>
        <dbReference type="ARBA" id="ARBA00022502"/>
    </source>
</evidence>
<dbReference type="InterPro" id="IPR013233">
    <property type="entry name" value="PIG-X/PBN1"/>
</dbReference>
<evidence type="ECO:0000256" key="9">
    <source>
        <dbReference type="ARBA" id="ARBA00023180"/>
    </source>
</evidence>
<evidence type="ECO:0000313" key="12">
    <source>
        <dbReference type="Proteomes" id="UP000813462"/>
    </source>
</evidence>
<dbReference type="GO" id="GO:0006506">
    <property type="term" value="P:GPI anchor biosynthetic process"/>
    <property type="evidence" value="ECO:0007669"/>
    <property type="project" value="UniProtKB-KW"/>
</dbReference>
<keyword evidence="9" id="KW-0325">Glycoprotein</keyword>
<organism evidence="11 12">
    <name type="scientific">Ziziphus jujuba var. spinosa</name>
    <dbReference type="NCBI Taxonomy" id="714518"/>
    <lineage>
        <taxon>Eukaryota</taxon>
        <taxon>Viridiplantae</taxon>
        <taxon>Streptophyta</taxon>
        <taxon>Embryophyta</taxon>
        <taxon>Tracheophyta</taxon>
        <taxon>Spermatophyta</taxon>
        <taxon>Magnoliopsida</taxon>
        <taxon>eudicotyledons</taxon>
        <taxon>Gunneridae</taxon>
        <taxon>Pentapetalae</taxon>
        <taxon>rosids</taxon>
        <taxon>fabids</taxon>
        <taxon>Rosales</taxon>
        <taxon>Rhamnaceae</taxon>
        <taxon>Paliureae</taxon>
        <taxon>Ziziphus</taxon>
    </lineage>
</organism>
<accession>A0A978UJK3</accession>